<keyword evidence="2" id="KW-1185">Reference proteome</keyword>
<evidence type="ECO:0000313" key="2">
    <source>
        <dbReference type="Proteomes" id="UP001320876"/>
    </source>
</evidence>
<proteinExistence type="predicted"/>
<organism evidence="1 2">
    <name type="scientific">Luteolibacter arcticus</name>
    <dbReference type="NCBI Taxonomy" id="1581411"/>
    <lineage>
        <taxon>Bacteria</taxon>
        <taxon>Pseudomonadati</taxon>
        <taxon>Verrucomicrobiota</taxon>
        <taxon>Verrucomicrobiia</taxon>
        <taxon>Verrucomicrobiales</taxon>
        <taxon>Verrucomicrobiaceae</taxon>
        <taxon>Luteolibacter</taxon>
    </lineage>
</organism>
<dbReference type="Proteomes" id="UP001320876">
    <property type="component" value="Unassembled WGS sequence"/>
</dbReference>
<comment type="caution">
    <text evidence="1">The sequence shown here is derived from an EMBL/GenBank/DDBJ whole genome shotgun (WGS) entry which is preliminary data.</text>
</comment>
<dbReference type="EMBL" id="JAPDDT010000029">
    <property type="protein sequence ID" value="MCW1926560.1"/>
    <property type="molecule type" value="Genomic_DNA"/>
</dbReference>
<reference evidence="1 2" key="1">
    <citation type="submission" date="2022-10" db="EMBL/GenBank/DDBJ databases">
        <title>Luteolibacter arcticus strain CCTCC AB 2014275, whole genome shotgun sequencing project.</title>
        <authorList>
            <person name="Zhao G."/>
            <person name="Shen L."/>
        </authorList>
    </citation>
    <scope>NUCLEOTIDE SEQUENCE [LARGE SCALE GENOMIC DNA]</scope>
    <source>
        <strain evidence="1 2">CCTCC AB 2014275</strain>
    </source>
</reference>
<name>A0ABT3GSR1_9BACT</name>
<protein>
    <submittedName>
        <fullName evidence="1">Uncharacterized protein</fullName>
    </submittedName>
</protein>
<evidence type="ECO:0000313" key="1">
    <source>
        <dbReference type="EMBL" id="MCW1926560.1"/>
    </source>
</evidence>
<gene>
    <name evidence="1" type="ORF">OKA05_28670</name>
</gene>
<accession>A0ABT3GSR1</accession>
<sequence>MMGETVGVGIPDGVDESGMERFSKLIYLFPITDDEWGICAPGLLVETHYSRRYNLEMACEVARKFLTCEFLPLDPKSVLVHCMRGPEGDSQVAEHVPTGTRMWLMPVGGRLFKSAEAMDEMVYRLALGECADDDGRAG</sequence>